<comment type="subcellular location">
    <subcellularLocation>
        <location evidence="1">Cell membrane</location>
        <topology evidence="1">Multi-pass membrane protein</topology>
    </subcellularLocation>
</comment>
<evidence type="ECO:0000256" key="8">
    <source>
        <dbReference type="ARBA" id="ARBA00022777"/>
    </source>
</evidence>
<dbReference type="Proteomes" id="UP000044377">
    <property type="component" value="Unassembled WGS sequence"/>
</dbReference>
<reference evidence="16 18" key="3">
    <citation type="submission" date="2016-09" db="EMBL/GenBank/DDBJ databases">
        <authorList>
            <person name="Doonan J."/>
            <person name="Pachebat J.A."/>
            <person name="Golyshin P.N."/>
            <person name="Denman S."/>
            <person name="Mcdonald J.E."/>
        </authorList>
    </citation>
    <scope>NUCLEOTIDE SEQUENCE [LARGE SCALE GENOMIC DNA]</scope>
    <source>
        <strain evidence="16 18">FRB141</strain>
    </source>
</reference>
<accession>A0A0G4JR13</accession>
<feature type="transmembrane region" description="Helical" evidence="12">
    <location>
        <begin position="113"/>
        <end position="134"/>
    </location>
</feature>
<organism evidence="15 17">
    <name type="scientific">Brenneria goodwinii</name>
    <dbReference type="NCBI Taxonomy" id="1109412"/>
    <lineage>
        <taxon>Bacteria</taxon>
        <taxon>Pseudomonadati</taxon>
        <taxon>Pseudomonadota</taxon>
        <taxon>Gammaproteobacteria</taxon>
        <taxon>Enterobacterales</taxon>
        <taxon>Pectobacteriaceae</taxon>
        <taxon>Brenneria</taxon>
    </lineage>
</organism>
<keyword evidence="5 15" id="KW-0808">Transferase</keyword>
<feature type="transmembrane region" description="Helical" evidence="12">
    <location>
        <begin position="146"/>
        <end position="170"/>
    </location>
</feature>
<sequence>MDYKQVARQLVPLMGGKDNIASAIHCATRLRVVLEDESKLDLNAIDAIKGVKASFRKAGQVQVVFDSSVINDVYDAFAHAAMIDDSTQKEEASQNAVKNLSYFQRIASTLSNVFIPIIPAIIASGLLMGLMSLIRTYGWLDSKNAIYVLLEMFSSSAFIILPVLIGFTAARVFGGNPFLGATIGGILTHPTLANVWGGLGSYHTLDFYGLQIAMIGYQGTVFPVLLTVWFMSFIEKRLRRIVPDLVEIVFVPFLTLIISGFVALLIIGPAGRMLGDGIAYVLTTLIAQTGWIAGVIFGGLYSVVAMTGIQNSFHAIEAGLLINPNIGVNYLLPIWSMSNVAQGGACLAVWFRTRDSKIRKIAIPAAFSAIIGSVEAAVFGVNLRFVKPFIAAMAGGAIGGAWVVYNKVYATGVGLTGLPGLAIIQASSLVNHLIGLAMAFGLPFFITLLFSYNEKGDQ</sequence>
<keyword evidence="8" id="KW-0418">Kinase</keyword>
<protein>
    <submittedName>
        <fullName evidence="16">PTS sucrose transporter subunit IIBC</fullName>
    </submittedName>
    <submittedName>
        <fullName evidence="15">PTS system, sucrose-specific IIB component / PTS system, sucrose-specific IIC component</fullName>
        <ecNumber evidence="15">2.7.1.69</ecNumber>
    </submittedName>
</protein>
<evidence type="ECO:0000256" key="6">
    <source>
        <dbReference type="ARBA" id="ARBA00022683"/>
    </source>
</evidence>
<evidence type="ECO:0000259" key="14">
    <source>
        <dbReference type="PROSITE" id="PS51103"/>
    </source>
</evidence>
<evidence type="ECO:0000259" key="13">
    <source>
        <dbReference type="PROSITE" id="PS51098"/>
    </source>
</evidence>
<keyword evidence="9 12" id="KW-1133">Transmembrane helix</keyword>
<feature type="active site" description="Phosphocysteine intermediate; for EIIB activity" evidence="11">
    <location>
        <position position="26"/>
    </location>
</feature>
<keyword evidence="2" id="KW-0813">Transport</keyword>
<evidence type="ECO:0000256" key="5">
    <source>
        <dbReference type="ARBA" id="ARBA00022679"/>
    </source>
</evidence>
<dbReference type="PROSITE" id="PS51098">
    <property type="entry name" value="PTS_EIIB_TYPE_1"/>
    <property type="match status" value="1"/>
</dbReference>
<dbReference type="GO" id="GO:0005886">
    <property type="term" value="C:plasma membrane"/>
    <property type="evidence" value="ECO:0007669"/>
    <property type="project" value="UniProtKB-SubCell"/>
</dbReference>
<evidence type="ECO:0000256" key="7">
    <source>
        <dbReference type="ARBA" id="ARBA00022692"/>
    </source>
</evidence>
<dbReference type="InterPro" id="IPR013013">
    <property type="entry name" value="PTS_EIIC_1"/>
</dbReference>
<dbReference type="InterPro" id="IPR050558">
    <property type="entry name" value="PTS_Sugar-Specific_Components"/>
</dbReference>
<dbReference type="PROSITE" id="PS51103">
    <property type="entry name" value="PTS_EIIC_TYPE_1"/>
    <property type="match status" value="1"/>
</dbReference>
<keyword evidence="17" id="KW-1185">Reference proteome</keyword>
<evidence type="ECO:0000313" key="16">
    <source>
        <dbReference type="EMBL" id="RLM18401.1"/>
    </source>
</evidence>
<evidence type="ECO:0000313" key="15">
    <source>
        <dbReference type="EMBL" id="CPR14136.1"/>
    </source>
</evidence>
<dbReference type="CDD" id="cd00212">
    <property type="entry name" value="PTS_IIB_glc"/>
    <property type="match status" value="1"/>
</dbReference>
<proteinExistence type="predicted"/>
<evidence type="ECO:0000256" key="11">
    <source>
        <dbReference type="PROSITE-ProRule" id="PRU00421"/>
    </source>
</evidence>
<feature type="domain" description="PTS EIIB type-1" evidence="13">
    <location>
        <begin position="4"/>
        <end position="87"/>
    </location>
</feature>
<dbReference type="InterPro" id="IPR018113">
    <property type="entry name" value="PTrfase_EIIB_Cys"/>
</dbReference>
<dbReference type="AlphaFoldDB" id="A0A0G4JR13"/>
<dbReference type="GO" id="GO:0015771">
    <property type="term" value="P:trehalose transport"/>
    <property type="evidence" value="ECO:0007669"/>
    <property type="project" value="TreeGrafter"/>
</dbReference>
<dbReference type="EMBL" id="MJLX01000066">
    <property type="protein sequence ID" value="RLM18401.1"/>
    <property type="molecule type" value="Genomic_DNA"/>
</dbReference>
<evidence type="ECO:0000256" key="10">
    <source>
        <dbReference type="ARBA" id="ARBA00023136"/>
    </source>
</evidence>
<dbReference type="Gene3D" id="3.30.1360.60">
    <property type="entry name" value="Glucose permease domain IIB"/>
    <property type="match status" value="1"/>
</dbReference>
<dbReference type="GO" id="GO:0090589">
    <property type="term" value="F:protein-phosphocysteine-trehalose phosphotransferase system transporter activity"/>
    <property type="evidence" value="ECO:0007669"/>
    <property type="project" value="TreeGrafter"/>
</dbReference>
<dbReference type="GO" id="GO:0009401">
    <property type="term" value="P:phosphoenolpyruvate-dependent sugar phosphotransferase system"/>
    <property type="evidence" value="ECO:0007669"/>
    <property type="project" value="UniProtKB-KW"/>
</dbReference>
<dbReference type="RefSeq" id="WP_048636008.1">
    <property type="nucleotide sequence ID" value="NZ_CGIG01000001.1"/>
</dbReference>
<name>A0A0G4JR13_9GAMM</name>
<keyword evidence="6" id="KW-0598">Phosphotransferase system</keyword>
<dbReference type="EMBL" id="CGIG01000001">
    <property type="protein sequence ID" value="CPR14136.1"/>
    <property type="molecule type" value="Genomic_DNA"/>
</dbReference>
<keyword evidence="10 12" id="KW-0472">Membrane</keyword>
<feature type="transmembrane region" description="Helical" evidence="12">
    <location>
        <begin position="208"/>
        <end position="233"/>
    </location>
</feature>
<dbReference type="SUPFAM" id="SSF55604">
    <property type="entry name" value="Glucose permease domain IIB"/>
    <property type="match status" value="1"/>
</dbReference>
<gene>
    <name evidence="16" type="ORF">BIY26_18800</name>
    <name evidence="15" type="ORF">BN1221_00543</name>
</gene>
<keyword evidence="7 12" id="KW-0812">Transmembrane</keyword>
<dbReference type="GeneID" id="70907898"/>
<dbReference type="PANTHER" id="PTHR30175:SF7">
    <property type="entry name" value="NEGATIVE REGULATOR OF SACY ACTIVITY"/>
    <property type="match status" value="1"/>
</dbReference>
<dbReference type="KEGG" id="bgj:AWC36_13905"/>
<evidence type="ECO:0000256" key="3">
    <source>
        <dbReference type="ARBA" id="ARBA00022475"/>
    </source>
</evidence>
<dbReference type="Proteomes" id="UP000285972">
    <property type="component" value="Unassembled WGS sequence"/>
</dbReference>
<evidence type="ECO:0000313" key="17">
    <source>
        <dbReference type="Proteomes" id="UP000044377"/>
    </source>
</evidence>
<evidence type="ECO:0000313" key="18">
    <source>
        <dbReference type="Proteomes" id="UP000285972"/>
    </source>
</evidence>
<feature type="transmembrane region" description="Helical" evidence="12">
    <location>
        <begin position="245"/>
        <end position="267"/>
    </location>
</feature>
<keyword evidence="4" id="KW-0762">Sugar transport</keyword>
<dbReference type="Pfam" id="PF00367">
    <property type="entry name" value="PTS_EIIB"/>
    <property type="match status" value="1"/>
</dbReference>
<dbReference type="InterPro" id="IPR001996">
    <property type="entry name" value="PTS_IIB_1"/>
</dbReference>
<dbReference type="EC" id="2.7.1.69" evidence="15"/>
<dbReference type="InterPro" id="IPR036878">
    <property type="entry name" value="Glu_permease_IIB"/>
</dbReference>
<feature type="transmembrane region" description="Helical" evidence="12">
    <location>
        <begin position="177"/>
        <end position="196"/>
    </location>
</feature>
<dbReference type="GO" id="GO:0016301">
    <property type="term" value="F:kinase activity"/>
    <property type="evidence" value="ECO:0007669"/>
    <property type="project" value="UniProtKB-KW"/>
</dbReference>
<reference evidence="15" key="1">
    <citation type="submission" date="2015-01" db="EMBL/GenBank/DDBJ databases">
        <authorList>
            <person name="Xiang T."/>
            <person name="Song Y."/>
            <person name="Huang L."/>
            <person name="Wang B."/>
            <person name="Wu P."/>
        </authorList>
    </citation>
    <scope>NUCLEOTIDE SEQUENCE [LARGE SCALE GENOMIC DNA]</scope>
    <source>
        <strain evidence="15">OBR1</strain>
    </source>
</reference>
<reference evidence="17" key="2">
    <citation type="submission" date="2015-01" db="EMBL/GenBank/DDBJ databases">
        <authorList>
            <person name="Paterson Steve"/>
        </authorList>
    </citation>
    <scope>NUCLEOTIDE SEQUENCE [LARGE SCALE GENOMIC DNA]</scope>
    <source>
        <strain evidence="17">OBR1</strain>
    </source>
</reference>
<feature type="transmembrane region" description="Helical" evidence="12">
    <location>
        <begin position="429"/>
        <end position="452"/>
    </location>
</feature>
<dbReference type="OrthoDB" id="92465at2"/>
<feature type="transmembrane region" description="Helical" evidence="12">
    <location>
        <begin position="361"/>
        <end position="383"/>
    </location>
</feature>
<dbReference type="GO" id="GO:0008982">
    <property type="term" value="F:protein-N(PI)-phosphohistidine-sugar phosphotransferase activity"/>
    <property type="evidence" value="ECO:0007669"/>
    <property type="project" value="InterPro"/>
</dbReference>
<evidence type="ECO:0000256" key="4">
    <source>
        <dbReference type="ARBA" id="ARBA00022597"/>
    </source>
</evidence>
<feature type="domain" description="PTS EIIC type-1" evidence="14">
    <location>
        <begin position="108"/>
        <end position="458"/>
    </location>
</feature>
<evidence type="ECO:0000256" key="2">
    <source>
        <dbReference type="ARBA" id="ARBA00022448"/>
    </source>
</evidence>
<evidence type="ECO:0000256" key="1">
    <source>
        <dbReference type="ARBA" id="ARBA00004651"/>
    </source>
</evidence>
<evidence type="ECO:0000256" key="9">
    <source>
        <dbReference type="ARBA" id="ARBA00022989"/>
    </source>
</evidence>
<feature type="transmembrane region" description="Helical" evidence="12">
    <location>
        <begin position="389"/>
        <end position="408"/>
    </location>
</feature>
<keyword evidence="3" id="KW-1003">Cell membrane</keyword>
<dbReference type="PANTHER" id="PTHR30175">
    <property type="entry name" value="PHOSPHOTRANSFERASE SYSTEM TRANSPORT PROTEIN"/>
    <property type="match status" value="1"/>
</dbReference>
<dbReference type="Pfam" id="PF02378">
    <property type="entry name" value="PTS_EIIC"/>
    <property type="match status" value="1"/>
</dbReference>
<dbReference type="PROSITE" id="PS01035">
    <property type="entry name" value="PTS_EIIB_TYPE_1_CYS"/>
    <property type="match status" value="1"/>
</dbReference>
<dbReference type="InterPro" id="IPR003352">
    <property type="entry name" value="PTS_EIIC"/>
</dbReference>
<evidence type="ECO:0000256" key="12">
    <source>
        <dbReference type="SAM" id="Phobius"/>
    </source>
</evidence>
<dbReference type="STRING" id="1109412.BN1221_00543"/>
<feature type="transmembrane region" description="Helical" evidence="12">
    <location>
        <begin position="279"/>
        <end position="304"/>
    </location>
</feature>